<organism evidence="1">
    <name type="scientific">Arundo donax</name>
    <name type="common">Giant reed</name>
    <name type="synonym">Donax arundinaceus</name>
    <dbReference type="NCBI Taxonomy" id="35708"/>
    <lineage>
        <taxon>Eukaryota</taxon>
        <taxon>Viridiplantae</taxon>
        <taxon>Streptophyta</taxon>
        <taxon>Embryophyta</taxon>
        <taxon>Tracheophyta</taxon>
        <taxon>Spermatophyta</taxon>
        <taxon>Magnoliopsida</taxon>
        <taxon>Liliopsida</taxon>
        <taxon>Poales</taxon>
        <taxon>Poaceae</taxon>
        <taxon>PACMAD clade</taxon>
        <taxon>Arundinoideae</taxon>
        <taxon>Arundineae</taxon>
        <taxon>Arundo</taxon>
    </lineage>
</organism>
<proteinExistence type="predicted"/>
<accession>A0A0A9GGW9</accession>
<protein>
    <submittedName>
        <fullName evidence="1">Uncharacterized protein</fullName>
    </submittedName>
</protein>
<name>A0A0A9GGW9_ARUDO</name>
<dbReference type="AlphaFoldDB" id="A0A0A9GGW9"/>
<sequence length="31" mass="3420">MVPEIPKLLLCCDHVFCQVSIGLVLYASQAE</sequence>
<reference evidence="1" key="1">
    <citation type="submission" date="2014-09" db="EMBL/GenBank/DDBJ databases">
        <authorList>
            <person name="Magalhaes I.L.F."/>
            <person name="Oliveira U."/>
            <person name="Santos F.R."/>
            <person name="Vidigal T.H.D.A."/>
            <person name="Brescovit A.D."/>
            <person name="Santos A.J."/>
        </authorList>
    </citation>
    <scope>NUCLEOTIDE SEQUENCE</scope>
    <source>
        <tissue evidence="1">Shoot tissue taken approximately 20 cm above the soil surface</tissue>
    </source>
</reference>
<evidence type="ECO:0000313" key="1">
    <source>
        <dbReference type="EMBL" id="JAE23722.1"/>
    </source>
</evidence>
<dbReference type="EMBL" id="GBRH01174174">
    <property type="protein sequence ID" value="JAE23722.1"/>
    <property type="molecule type" value="Transcribed_RNA"/>
</dbReference>
<reference evidence="1" key="2">
    <citation type="journal article" date="2015" name="Data Brief">
        <title>Shoot transcriptome of the giant reed, Arundo donax.</title>
        <authorList>
            <person name="Barrero R.A."/>
            <person name="Guerrero F.D."/>
            <person name="Moolhuijzen P."/>
            <person name="Goolsby J.A."/>
            <person name="Tidwell J."/>
            <person name="Bellgard S.E."/>
            <person name="Bellgard M.I."/>
        </authorList>
    </citation>
    <scope>NUCLEOTIDE SEQUENCE</scope>
    <source>
        <tissue evidence="1">Shoot tissue taken approximately 20 cm above the soil surface</tissue>
    </source>
</reference>